<evidence type="ECO:0000256" key="1">
    <source>
        <dbReference type="SAM" id="Phobius"/>
    </source>
</evidence>
<dbReference type="EMBL" id="CP001160">
    <property type="protein sequence ID" value="ACI64612.1"/>
    <property type="molecule type" value="Genomic_DNA"/>
</dbReference>
<reference evidence="2 3" key="2">
    <citation type="journal article" date="2008" name="Nature">
        <title>The Phaeodactylum genome reveals the evolutionary history of diatom genomes.</title>
        <authorList>
            <person name="Bowler C."/>
            <person name="Allen A.E."/>
            <person name="Badger J.H."/>
            <person name="Grimwood J."/>
            <person name="Jabbari K."/>
            <person name="Kuo A."/>
            <person name="Maheswari U."/>
            <person name="Martens C."/>
            <person name="Maumus F."/>
            <person name="Otillar R.P."/>
            <person name="Rayko E."/>
            <person name="Salamov A."/>
            <person name="Vandepoele K."/>
            <person name="Beszteri B."/>
            <person name="Gruber A."/>
            <person name="Heijde M."/>
            <person name="Katinka M."/>
            <person name="Mock T."/>
            <person name="Valentin K."/>
            <person name="Verret F."/>
            <person name="Berges J.A."/>
            <person name="Brownlee C."/>
            <person name="Cadoret J.P."/>
            <person name="Chiovitti A."/>
            <person name="Choi C.J."/>
            <person name="Coesel S."/>
            <person name="De Martino A."/>
            <person name="Detter J.C."/>
            <person name="Durkin C."/>
            <person name="Falciatore A."/>
            <person name="Fournet J."/>
            <person name="Haruta M."/>
            <person name="Huysman M.J."/>
            <person name="Jenkins B.D."/>
            <person name="Jiroutova K."/>
            <person name="Jorgensen R.E."/>
            <person name="Joubert Y."/>
            <person name="Kaplan A."/>
            <person name="Kroger N."/>
            <person name="Kroth P.G."/>
            <person name="La Roche J."/>
            <person name="Lindquist E."/>
            <person name="Lommer M."/>
            <person name="Martin-Jezequel V."/>
            <person name="Lopez P.J."/>
            <person name="Lucas S."/>
            <person name="Mangogna M."/>
            <person name="McGinnis K."/>
            <person name="Medlin L.K."/>
            <person name="Montsant A."/>
            <person name="Oudot-Le Secq M.P."/>
            <person name="Napoli C."/>
            <person name="Obornik M."/>
            <person name="Parker M.S."/>
            <person name="Petit J.L."/>
            <person name="Porcel B.M."/>
            <person name="Poulsen N."/>
            <person name="Robison M."/>
            <person name="Rychlewski L."/>
            <person name="Rynearson T.A."/>
            <person name="Schmutz J."/>
            <person name="Shapiro H."/>
            <person name="Siaut M."/>
            <person name="Stanley M."/>
            <person name="Sussman M.R."/>
            <person name="Taylor A.R."/>
            <person name="Vardi A."/>
            <person name="von Dassow P."/>
            <person name="Vyverman W."/>
            <person name="Willis A."/>
            <person name="Wyrwicz L.S."/>
            <person name="Rokhsar D.S."/>
            <person name="Weissenbach J."/>
            <person name="Armbrust E.V."/>
            <person name="Green B.R."/>
            <person name="Van de Peer Y."/>
            <person name="Grigoriev I.V."/>
        </authorList>
    </citation>
    <scope>NUCLEOTIDE SEQUENCE [LARGE SCALE GENOMIC DNA]</scope>
    <source>
        <strain evidence="2 3">CCMP1335</strain>
    </source>
</reference>
<dbReference type="Proteomes" id="UP000001449">
    <property type="component" value="Chromosome 7"/>
</dbReference>
<sequence length="305" mass="35511">MRFVNPRIVSIPQVPHPRIIVQHIPTRAQVKETFTGASGALLAGWILSSVLAILFPVCKWAKERNSYYNYYGKYNEYEWKQRQYEEQQNGNNNGNYNGSFCSWWNFRCRQRLAAYRWYMQGQNGGGGENGGNILRMPGWYTFFGGRVETDDREREENNMGGRANGAMKFVYIWNLFMFLILSVHGFRTLKKGTDRVGLIVTLLIFGQFSLMNLITTVQGAIETDDRFFEDSIYGWFGQYSVLVAYTDFWMFLHSILFAFGLGVWHCVDKRRERDAVEESHEMASYVVEDDEVLTKRSDADYQSYA</sequence>
<feature type="transmembrane region" description="Helical" evidence="1">
    <location>
        <begin position="198"/>
        <end position="221"/>
    </location>
</feature>
<reference evidence="2 3" key="1">
    <citation type="journal article" date="2004" name="Science">
        <title>The genome of the diatom Thalassiosira pseudonana: ecology, evolution, and metabolism.</title>
        <authorList>
            <person name="Armbrust E.V."/>
            <person name="Berges J.A."/>
            <person name="Bowler C."/>
            <person name="Green B.R."/>
            <person name="Martinez D."/>
            <person name="Putnam N.H."/>
            <person name="Zhou S."/>
            <person name="Allen A.E."/>
            <person name="Apt K.E."/>
            <person name="Bechner M."/>
            <person name="Brzezinski M.A."/>
            <person name="Chaal B.K."/>
            <person name="Chiovitti A."/>
            <person name="Davis A.K."/>
            <person name="Demarest M.S."/>
            <person name="Detter J.C."/>
            <person name="Glavina T."/>
            <person name="Goodstein D."/>
            <person name="Hadi M.Z."/>
            <person name="Hellsten U."/>
            <person name="Hildebrand M."/>
            <person name="Jenkins B.D."/>
            <person name="Jurka J."/>
            <person name="Kapitonov V.V."/>
            <person name="Kroger N."/>
            <person name="Lau W.W."/>
            <person name="Lane T.W."/>
            <person name="Larimer F.W."/>
            <person name="Lippmeier J.C."/>
            <person name="Lucas S."/>
            <person name="Medina M."/>
            <person name="Montsant A."/>
            <person name="Obornik M."/>
            <person name="Parker M.S."/>
            <person name="Palenik B."/>
            <person name="Pazour G.J."/>
            <person name="Richardson P.M."/>
            <person name="Rynearson T.A."/>
            <person name="Saito M.A."/>
            <person name="Schwartz D.C."/>
            <person name="Thamatrakoln K."/>
            <person name="Valentin K."/>
            <person name="Vardi A."/>
            <person name="Wilkerson F.P."/>
            <person name="Rokhsar D.S."/>
        </authorList>
    </citation>
    <scope>NUCLEOTIDE SEQUENCE [LARGE SCALE GENOMIC DNA]</scope>
    <source>
        <strain evidence="2 3">CCMP1335</strain>
    </source>
</reference>
<dbReference type="RefSeq" id="XP_002295895.1">
    <property type="nucleotide sequence ID" value="XM_002295859.1"/>
</dbReference>
<dbReference type="HOGENOM" id="CLU_913635_0_0_1"/>
<dbReference type="GeneID" id="7447111"/>
<keyword evidence="1" id="KW-0472">Membrane</keyword>
<dbReference type="KEGG" id="tps:THAPS_7110"/>
<keyword evidence="1" id="KW-0812">Transmembrane</keyword>
<proteinExistence type="predicted"/>
<keyword evidence="3" id="KW-1185">Reference proteome</keyword>
<protein>
    <submittedName>
        <fullName evidence="2">Uncharacterized protein</fullName>
    </submittedName>
</protein>
<evidence type="ECO:0000313" key="2">
    <source>
        <dbReference type="EMBL" id="ACI64612.1"/>
    </source>
</evidence>
<dbReference type="AlphaFoldDB" id="B5YND6"/>
<dbReference type="PaxDb" id="35128-Thaps7110"/>
<evidence type="ECO:0000313" key="3">
    <source>
        <dbReference type="Proteomes" id="UP000001449"/>
    </source>
</evidence>
<dbReference type="InParanoid" id="B5YND6"/>
<keyword evidence="1" id="KW-1133">Transmembrane helix</keyword>
<dbReference type="eggNOG" id="ENOG502QYEP">
    <property type="taxonomic scope" value="Eukaryota"/>
</dbReference>
<feature type="transmembrane region" description="Helical" evidence="1">
    <location>
        <begin position="34"/>
        <end position="57"/>
    </location>
</feature>
<feature type="transmembrane region" description="Helical" evidence="1">
    <location>
        <begin position="169"/>
        <end position="186"/>
    </location>
</feature>
<gene>
    <name evidence="2" type="ORF">THAPS_7110</name>
</gene>
<name>B5YND6_THAPS</name>
<organism evidence="2 3">
    <name type="scientific">Thalassiosira pseudonana</name>
    <name type="common">Marine diatom</name>
    <name type="synonym">Cyclotella nana</name>
    <dbReference type="NCBI Taxonomy" id="35128"/>
    <lineage>
        <taxon>Eukaryota</taxon>
        <taxon>Sar</taxon>
        <taxon>Stramenopiles</taxon>
        <taxon>Ochrophyta</taxon>
        <taxon>Bacillariophyta</taxon>
        <taxon>Coscinodiscophyceae</taxon>
        <taxon>Thalassiosirophycidae</taxon>
        <taxon>Thalassiosirales</taxon>
        <taxon>Thalassiosiraceae</taxon>
        <taxon>Thalassiosira</taxon>
    </lineage>
</organism>
<feature type="transmembrane region" description="Helical" evidence="1">
    <location>
        <begin position="241"/>
        <end position="264"/>
    </location>
</feature>
<accession>B5YND6</accession>